<dbReference type="PANTHER" id="PTHR42966">
    <property type="entry name" value="N-ACETYLNEURAMINATE SYNTHASE"/>
    <property type="match status" value="1"/>
</dbReference>
<evidence type="ECO:0000259" key="1">
    <source>
        <dbReference type="Pfam" id="PF03102"/>
    </source>
</evidence>
<dbReference type="InterPro" id="IPR013785">
    <property type="entry name" value="Aldolase_TIM"/>
</dbReference>
<dbReference type="PANTHER" id="PTHR42966:SF3">
    <property type="entry name" value="BLR5971 PROTEIN"/>
    <property type="match status" value="1"/>
</dbReference>
<dbReference type="AlphaFoldDB" id="X1F848"/>
<dbReference type="EMBL" id="BARU01005770">
    <property type="protein sequence ID" value="GAH41117.1"/>
    <property type="molecule type" value="Genomic_DNA"/>
</dbReference>
<dbReference type="GO" id="GO:0047444">
    <property type="term" value="F:N-acylneuraminate-9-phosphate synthase activity"/>
    <property type="evidence" value="ECO:0007669"/>
    <property type="project" value="TreeGrafter"/>
</dbReference>
<feature type="domain" description="PseI/NeuA/B-like" evidence="1">
    <location>
        <begin position="1"/>
        <end position="226"/>
    </location>
</feature>
<comment type="caution">
    <text evidence="2">The sequence shown here is derived from an EMBL/GenBank/DDBJ whole genome shotgun (WGS) entry which is preliminary data.</text>
</comment>
<gene>
    <name evidence="2" type="ORF">S03H2_11293</name>
</gene>
<protein>
    <recommendedName>
        <fullName evidence="1">PseI/NeuA/B-like domain-containing protein</fullName>
    </recommendedName>
</protein>
<dbReference type="GO" id="GO:0016051">
    <property type="term" value="P:carbohydrate biosynthetic process"/>
    <property type="evidence" value="ECO:0007669"/>
    <property type="project" value="InterPro"/>
</dbReference>
<dbReference type="Gene3D" id="3.20.20.70">
    <property type="entry name" value="Aldolase class I"/>
    <property type="match status" value="1"/>
</dbReference>
<dbReference type="InterPro" id="IPR051690">
    <property type="entry name" value="PseI-like"/>
</dbReference>
<sequence>VKFQKRNPDVCVPEKQKNVMRDTPWGKITYLEYKHKVEFGKEEYDYIKKYCNEKPVDWTASVWDMESLNFILEYEVPFIKIPSAMLVNTELLTEAAKSKKALIVSTGMSTLKEVDKAMKIIEKYGVMPVIMHTNSSYPAPVNELNLRLIPFLRKRYGCIIGYSGHEKGLEPTVVAVALGAIVVERHITLSHEMWGTDHKSSLIVLAMDLLARRIKNINAMLGSEEKIVTKSEILIREKLRK</sequence>
<proteinExistence type="predicted"/>
<dbReference type="SUPFAM" id="SSF51569">
    <property type="entry name" value="Aldolase"/>
    <property type="match status" value="1"/>
</dbReference>
<accession>X1F848</accession>
<feature type="non-terminal residue" evidence="2">
    <location>
        <position position="1"/>
    </location>
</feature>
<dbReference type="Pfam" id="PF03102">
    <property type="entry name" value="NeuB"/>
    <property type="match status" value="1"/>
</dbReference>
<evidence type="ECO:0000313" key="2">
    <source>
        <dbReference type="EMBL" id="GAH41117.1"/>
    </source>
</evidence>
<organism evidence="2">
    <name type="scientific">marine sediment metagenome</name>
    <dbReference type="NCBI Taxonomy" id="412755"/>
    <lineage>
        <taxon>unclassified sequences</taxon>
        <taxon>metagenomes</taxon>
        <taxon>ecological metagenomes</taxon>
    </lineage>
</organism>
<reference evidence="2" key="1">
    <citation type="journal article" date="2014" name="Front. Microbiol.">
        <title>High frequency of phylogenetically diverse reductive dehalogenase-homologous genes in deep subseafloor sedimentary metagenomes.</title>
        <authorList>
            <person name="Kawai M."/>
            <person name="Futagami T."/>
            <person name="Toyoda A."/>
            <person name="Takaki Y."/>
            <person name="Nishi S."/>
            <person name="Hori S."/>
            <person name="Arai W."/>
            <person name="Tsubouchi T."/>
            <person name="Morono Y."/>
            <person name="Uchiyama I."/>
            <person name="Ito T."/>
            <person name="Fujiyama A."/>
            <person name="Inagaki F."/>
            <person name="Takami H."/>
        </authorList>
    </citation>
    <scope>NUCLEOTIDE SEQUENCE</scope>
    <source>
        <strain evidence="2">Expedition CK06-06</strain>
    </source>
</reference>
<dbReference type="InterPro" id="IPR013132">
    <property type="entry name" value="PseI/NeuA/B-like_N"/>
</dbReference>
<name>X1F848_9ZZZZ</name>